<protein>
    <submittedName>
        <fullName evidence="1">Uncharacterized protein</fullName>
    </submittedName>
</protein>
<gene>
    <name evidence="1" type="ORF">G8759_31335</name>
</gene>
<name>A0A6G9AWU2_9BACT</name>
<proteinExistence type="predicted"/>
<dbReference type="RefSeq" id="WP_167217066.1">
    <property type="nucleotide sequence ID" value="NZ_CP050063.1"/>
</dbReference>
<evidence type="ECO:0000313" key="1">
    <source>
        <dbReference type="EMBL" id="QIP16818.1"/>
    </source>
</evidence>
<dbReference type="InterPro" id="IPR046558">
    <property type="entry name" value="DUF6712"/>
</dbReference>
<evidence type="ECO:0000313" key="2">
    <source>
        <dbReference type="Proteomes" id="UP000501802"/>
    </source>
</evidence>
<dbReference type="AlphaFoldDB" id="A0A6G9AWU2"/>
<sequence length="314" mass="34948">MKFFSGQVEEFRQVVPVTINFTLDDVSPFLSRTAESVLLRFLGQTLADQLASLVNANLDEQTDRVLIRALKLTRLAVGNIGFAEYLPFGEVQIEDGAITVAASEGRKPAFQYQTDRLEEKLLQTGYQALDDLITLVAANSVLFPGWSEAPYKDEYDSSFFKSPVEFSKSYGIQDRWLTFWALRPALRSVEENYGEAAQARIDALPNTVTDAQKAQLGRLLRRALAYQTILEALPGLAIDIDGAKLKVNYGSQFGNTQYYQAPSRDDLNWLQQNLEKQTALFWSTFESTLSAALPPVSETATATGPQSEGSFFLL</sequence>
<accession>A0A6G9AWU2</accession>
<dbReference type="KEGG" id="spib:G8759_31335"/>
<organism evidence="1 2">
    <name type="scientific">Spirosoma aureum</name>
    <dbReference type="NCBI Taxonomy" id="2692134"/>
    <lineage>
        <taxon>Bacteria</taxon>
        <taxon>Pseudomonadati</taxon>
        <taxon>Bacteroidota</taxon>
        <taxon>Cytophagia</taxon>
        <taxon>Cytophagales</taxon>
        <taxon>Cytophagaceae</taxon>
        <taxon>Spirosoma</taxon>
    </lineage>
</organism>
<dbReference type="EMBL" id="CP050063">
    <property type="protein sequence ID" value="QIP16818.1"/>
    <property type="molecule type" value="Genomic_DNA"/>
</dbReference>
<reference evidence="1 2" key="1">
    <citation type="submission" date="2020-03" db="EMBL/GenBank/DDBJ databases">
        <authorList>
            <person name="Kim M.K."/>
        </authorList>
    </citation>
    <scope>NUCLEOTIDE SEQUENCE [LARGE SCALE GENOMIC DNA]</scope>
    <source>
        <strain evidence="1 2">BT328</strain>
    </source>
</reference>
<keyword evidence="2" id="KW-1185">Reference proteome</keyword>
<dbReference type="Pfam" id="PF20459">
    <property type="entry name" value="DUF6712"/>
    <property type="match status" value="2"/>
</dbReference>
<dbReference type="Proteomes" id="UP000501802">
    <property type="component" value="Chromosome"/>
</dbReference>